<evidence type="ECO:0000313" key="5">
    <source>
        <dbReference type="EMBL" id="MFC0862756.1"/>
    </source>
</evidence>
<accession>A0ABV6U2U8</accession>
<dbReference type="EMBL" id="JBHMQT010000018">
    <property type="protein sequence ID" value="MFC0862756.1"/>
    <property type="molecule type" value="Genomic_DNA"/>
</dbReference>
<sequence>MSGAGGAPGRSFEPDRLDDQSCLVEGDPAGMLRAVASSAAQVRTAYRSAREAEVARVAADGRPRAIVVAGVGASALAGEVLEAVCGNGAPLPIVTVRGYRLPGWVGAADLVCAVSRSGRTEETLALAAESVRRGCRMIGVGPVGTPLRDLVVRAGGPYVPVSGSPGPSRTALWELAVPLVVAAASLGLVEAGEDVFESMAGRLEDIAHRCRPSSESFINPGKTLAMELAGSVPMIWGTSPLARVAAHRLARQLSENAKYPAVWGEIPDASHDQLAVLDGPLAGRELFHDPFADEPDGSGGPSARLRLFLLRDAEEHPQVVKCRTASVRLAENRGVPVSEILAEGAHPLERLATLVGLGDYGSVYLAMGYGIDPTNVPAVMELQARVSP</sequence>
<dbReference type="InterPro" id="IPR046348">
    <property type="entry name" value="SIS_dom_sf"/>
</dbReference>
<name>A0ABV6U2U8_9ACTN</name>
<dbReference type="PROSITE" id="PS51464">
    <property type="entry name" value="SIS"/>
    <property type="match status" value="1"/>
</dbReference>
<protein>
    <submittedName>
        <fullName evidence="5">SIS domain-containing protein</fullName>
    </submittedName>
</protein>
<evidence type="ECO:0000256" key="3">
    <source>
        <dbReference type="SAM" id="MobiDB-lite"/>
    </source>
</evidence>
<dbReference type="InterPro" id="IPR001347">
    <property type="entry name" value="SIS_dom"/>
</dbReference>
<comment type="caution">
    <text evidence="5">The sequence shown here is derived from an EMBL/GenBank/DDBJ whole genome shotgun (WGS) entry which is preliminary data.</text>
</comment>
<keyword evidence="6" id="KW-1185">Reference proteome</keyword>
<keyword evidence="2" id="KW-0413">Isomerase</keyword>
<evidence type="ECO:0000313" key="6">
    <source>
        <dbReference type="Proteomes" id="UP001589870"/>
    </source>
</evidence>
<dbReference type="SUPFAM" id="SSF53697">
    <property type="entry name" value="SIS domain"/>
    <property type="match status" value="1"/>
</dbReference>
<feature type="domain" description="SIS" evidence="4">
    <location>
        <begin position="54"/>
        <end position="198"/>
    </location>
</feature>
<dbReference type="InterPro" id="IPR019490">
    <property type="entry name" value="Glu6P/Mann6P_isomerase_C"/>
</dbReference>
<feature type="region of interest" description="Disordered" evidence="3">
    <location>
        <begin position="1"/>
        <end position="20"/>
    </location>
</feature>
<dbReference type="RefSeq" id="WP_394300951.1">
    <property type="nucleotide sequence ID" value="NZ_JBHMQT010000018.1"/>
</dbReference>
<evidence type="ECO:0000256" key="1">
    <source>
        <dbReference type="ARBA" id="ARBA00010523"/>
    </source>
</evidence>
<dbReference type="Proteomes" id="UP001589870">
    <property type="component" value="Unassembled WGS sequence"/>
</dbReference>
<organism evidence="5 6">
    <name type="scientific">Sphaerimonospora cavernae</name>
    <dbReference type="NCBI Taxonomy" id="1740611"/>
    <lineage>
        <taxon>Bacteria</taxon>
        <taxon>Bacillati</taxon>
        <taxon>Actinomycetota</taxon>
        <taxon>Actinomycetes</taxon>
        <taxon>Streptosporangiales</taxon>
        <taxon>Streptosporangiaceae</taxon>
        <taxon>Sphaerimonospora</taxon>
    </lineage>
</organism>
<dbReference type="Gene3D" id="3.40.50.10490">
    <property type="entry name" value="Glucose-6-phosphate isomerase like protein, domain 1"/>
    <property type="match status" value="2"/>
</dbReference>
<proteinExistence type="inferred from homology"/>
<comment type="similarity">
    <text evidence="1">Belongs to the PGI/PMI family.</text>
</comment>
<evidence type="ECO:0000256" key="2">
    <source>
        <dbReference type="ARBA" id="ARBA00023235"/>
    </source>
</evidence>
<dbReference type="Pfam" id="PF10432">
    <property type="entry name" value="bact-PGI_C"/>
    <property type="match status" value="1"/>
</dbReference>
<evidence type="ECO:0000259" key="4">
    <source>
        <dbReference type="PROSITE" id="PS51464"/>
    </source>
</evidence>
<dbReference type="CDD" id="cd05637">
    <property type="entry name" value="SIS_PGI_PMI_2"/>
    <property type="match status" value="1"/>
</dbReference>
<gene>
    <name evidence="5" type="ORF">ACFHYQ_10665</name>
</gene>
<reference evidence="5 6" key="1">
    <citation type="submission" date="2024-09" db="EMBL/GenBank/DDBJ databases">
        <authorList>
            <person name="Sun Q."/>
            <person name="Mori K."/>
        </authorList>
    </citation>
    <scope>NUCLEOTIDE SEQUENCE [LARGE SCALE GENOMIC DNA]</scope>
    <source>
        <strain evidence="5 6">TBRC 1851</strain>
    </source>
</reference>